<accession>A0AAE2W082</accession>
<dbReference type="RefSeq" id="WP_203243005.1">
    <property type="nucleotide sequence ID" value="NZ_JAFBRH010000004.1"/>
</dbReference>
<dbReference type="PROSITE" id="PS50405">
    <property type="entry name" value="GST_CTER"/>
    <property type="match status" value="1"/>
</dbReference>
<dbReference type="PANTHER" id="PTHR44051:SF8">
    <property type="entry name" value="GLUTATHIONE S-TRANSFERASE GSTA"/>
    <property type="match status" value="1"/>
</dbReference>
<feature type="domain" description="GST N-terminal" evidence="1">
    <location>
        <begin position="1"/>
        <end position="82"/>
    </location>
</feature>
<evidence type="ECO:0000313" key="3">
    <source>
        <dbReference type="EMBL" id="MBM1715129.1"/>
    </source>
</evidence>
<evidence type="ECO:0000259" key="2">
    <source>
        <dbReference type="PROSITE" id="PS50405"/>
    </source>
</evidence>
<dbReference type="InterPro" id="IPR010987">
    <property type="entry name" value="Glutathione-S-Trfase_C-like"/>
</dbReference>
<sequence length="209" mass="24073">MIDLYTWTTPNGRKVSILLEELGVPYTSHAINITKGEQNEADFLKISPNNKIPAIVDHETGVNLMESGAIMIYLAEKHDKFLPTDPIARANVMQWLMWQMGGLGPMAGQTHHFVHFNPGNAPYAEERFTTEVKRLYRVLNTQLESRDYICDTYSIADMACWPWVSRYEWQGIDLREYPAVREWYQRLLQREAVQKGYHVPKAMGEIPAG</sequence>
<dbReference type="Gene3D" id="3.40.30.10">
    <property type="entry name" value="Glutaredoxin"/>
    <property type="match status" value="1"/>
</dbReference>
<dbReference type="CDD" id="cd10291">
    <property type="entry name" value="GST_C_YfcG_like"/>
    <property type="match status" value="1"/>
</dbReference>
<dbReference type="Gene3D" id="1.20.1050.10">
    <property type="match status" value="1"/>
</dbReference>
<dbReference type="InterPro" id="IPR036249">
    <property type="entry name" value="Thioredoxin-like_sf"/>
</dbReference>
<proteinExistence type="predicted"/>
<dbReference type="PROSITE" id="PS50404">
    <property type="entry name" value="GST_NTER"/>
    <property type="match status" value="1"/>
</dbReference>
<keyword evidence="4" id="KW-1185">Reference proteome</keyword>
<dbReference type="AlphaFoldDB" id="A0AAE2W082"/>
<dbReference type="SUPFAM" id="SSF47616">
    <property type="entry name" value="GST C-terminal domain-like"/>
    <property type="match status" value="1"/>
</dbReference>
<dbReference type="InterPro" id="IPR036282">
    <property type="entry name" value="Glutathione-S-Trfase_C_sf"/>
</dbReference>
<comment type="caution">
    <text evidence="3">The sequence shown here is derived from an EMBL/GenBank/DDBJ whole genome shotgun (WGS) entry which is preliminary data.</text>
</comment>
<protein>
    <submittedName>
        <fullName evidence="3">Glutathione S-transferase N-terminal domain-containing protein</fullName>
    </submittedName>
</protein>
<evidence type="ECO:0000259" key="1">
    <source>
        <dbReference type="PROSITE" id="PS50404"/>
    </source>
</evidence>
<feature type="domain" description="GST C-terminal" evidence="2">
    <location>
        <begin position="85"/>
        <end position="209"/>
    </location>
</feature>
<reference evidence="3 4" key="1">
    <citation type="submission" date="2021-01" db="EMBL/GenBank/DDBJ databases">
        <title>Diatom-associated Roseobacters Show Island Model of Population Structure.</title>
        <authorList>
            <person name="Qu L."/>
            <person name="Feng X."/>
            <person name="Chen Y."/>
            <person name="Li L."/>
            <person name="Wang X."/>
            <person name="Hu Z."/>
            <person name="Wang H."/>
            <person name="Luo H."/>
        </authorList>
    </citation>
    <scope>NUCLEOTIDE SEQUENCE [LARGE SCALE GENOMIC DNA]</scope>
    <source>
        <strain evidence="3 4">TR60-84</strain>
    </source>
</reference>
<evidence type="ECO:0000313" key="4">
    <source>
        <dbReference type="Proteomes" id="UP000732193"/>
    </source>
</evidence>
<dbReference type="PANTHER" id="PTHR44051">
    <property type="entry name" value="GLUTATHIONE S-TRANSFERASE-RELATED"/>
    <property type="match status" value="1"/>
</dbReference>
<dbReference type="CDD" id="cd03048">
    <property type="entry name" value="GST_N_Ure2p_like"/>
    <property type="match status" value="1"/>
</dbReference>
<dbReference type="InterPro" id="IPR004045">
    <property type="entry name" value="Glutathione_S-Trfase_N"/>
</dbReference>
<dbReference type="SFLD" id="SFLDG00358">
    <property type="entry name" value="Main_(cytGST)"/>
    <property type="match status" value="1"/>
</dbReference>
<dbReference type="SFLD" id="SFLDS00019">
    <property type="entry name" value="Glutathione_Transferase_(cytos"/>
    <property type="match status" value="1"/>
</dbReference>
<dbReference type="Pfam" id="PF02798">
    <property type="entry name" value="GST_N"/>
    <property type="match status" value="1"/>
</dbReference>
<dbReference type="Proteomes" id="UP000732193">
    <property type="component" value="Unassembled WGS sequence"/>
</dbReference>
<dbReference type="InterPro" id="IPR040079">
    <property type="entry name" value="Glutathione_S-Trfase"/>
</dbReference>
<organism evidence="3 4">
    <name type="scientific">Sulfitobacter geojensis</name>
    <dbReference type="NCBI Taxonomy" id="1342299"/>
    <lineage>
        <taxon>Bacteria</taxon>
        <taxon>Pseudomonadati</taxon>
        <taxon>Pseudomonadota</taxon>
        <taxon>Alphaproteobacteria</taxon>
        <taxon>Rhodobacterales</taxon>
        <taxon>Roseobacteraceae</taxon>
        <taxon>Sulfitobacter</taxon>
    </lineage>
</organism>
<dbReference type="EMBL" id="JAFBRM010000004">
    <property type="protein sequence ID" value="MBM1715129.1"/>
    <property type="molecule type" value="Genomic_DNA"/>
</dbReference>
<dbReference type="Pfam" id="PF13410">
    <property type="entry name" value="GST_C_2"/>
    <property type="match status" value="1"/>
</dbReference>
<dbReference type="SUPFAM" id="SSF52833">
    <property type="entry name" value="Thioredoxin-like"/>
    <property type="match status" value="1"/>
</dbReference>
<name>A0AAE2W082_9RHOB</name>
<dbReference type="SFLD" id="SFLDG01151">
    <property type="entry name" value="Main.2:_Nu-like"/>
    <property type="match status" value="1"/>
</dbReference>
<gene>
    <name evidence="3" type="ORF">JQV55_16290</name>
</gene>